<evidence type="ECO:0000256" key="4">
    <source>
        <dbReference type="ARBA" id="ARBA00022475"/>
    </source>
</evidence>
<accession>A0A7G1G1M6</accession>
<keyword evidence="4" id="KW-1003">Cell membrane</keyword>
<evidence type="ECO:0000256" key="8">
    <source>
        <dbReference type="ARBA" id="ARBA00022777"/>
    </source>
</evidence>
<dbReference type="KEGG" id="ocy:OSSY52_02510"/>
<dbReference type="Gene3D" id="3.30.565.10">
    <property type="entry name" value="Histidine kinase-like ATPase, C-terminal domain"/>
    <property type="match status" value="1"/>
</dbReference>
<keyword evidence="7 11" id="KW-0812">Transmembrane</keyword>
<keyword evidence="10 11" id="KW-0472">Membrane</keyword>
<dbReference type="InterPro" id="IPR036097">
    <property type="entry name" value="HisK_dim/P_sf"/>
</dbReference>
<dbReference type="InterPro" id="IPR003594">
    <property type="entry name" value="HATPase_dom"/>
</dbReference>
<dbReference type="GO" id="GO:0004721">
    <property type="term" value="F:phosphoprotein phosphatase activity"/>
    <property type="evidence" value="ECO:0007669"/>
    <property type="project" value="TreeGrafter"/>
</dbReference>
<dbReference type="FunCoup" id="A0A7G1G1M6">
    <property type="interactions" value="17"/>
</dbReference>
<gene>
    <name evidence="13" type="ORF">OSSY52_02510</name>
</gene>
<name>A0A7G1G1M6_9BACT</name>
<comment type="subcellular location">
    <subcellularLocation>
        <location evidence="2">Cell membrane</location>
        <topology evidence="2">Multi-pass membrane protein</topology>
    </subcellularLocation>
</comment>
<evidence type="ECO:0000256" key="2">
    <source>
        <dbReference type="ARBA" id="ARBA00004651"/>
    </source>
</evidence>
<dbReference type="GO" id="GO:0005886">
    <property type="term" value="C:plasma membrane"/>
    <property type="evidence" value="ECO:0007669"/>
    <property type="project" value="UniProtKB-SubCell"/>
</dbReference>
<comment type="catalytic activity">
    <reaction evidence="1">
        <text>ATP + protein L-histidine = ADP + protein N-phospho-L-histidine.</text>
        <dbReference type="EC" id="2.7.13.3"/>
    </reaction>
</comment>
<dbReference type="InterPro" id="IPR004358">
    <property type="entry name" value="Sig_transdc_His_kin-like_C"/>
</dbReference>
<dbReference type="GO" id="GO:0000155">
    <property type="term" value="F:phosphorelay sensor kinase activity"/>
    <property type="evidence" value="ECO:0007669"/>
    <property type="project" value="InterPro"/>
</dbReference>
<evidence type="ECO:0000256" key="1">
    <source>
        <dbReference type="ARBA" id="ARBA00000085"/>
    </source>
</evidence>
<dbReference type="Gene3D" id="1.10.287.130">
    <property type="match status" value="1"/>
</dbReference>
<protein>
    <recommendedName>
        <fullName evidence="3">histidine kinase</fullName>
        <ecNumber evidence="3">2.7.13.3</ecNumber>
    </recommendedName>
</protein>
<evidence type="ECO:0000256" key="7">
    <source>
        <dbReference type="ARBA" id="ARBA00022692"/>
    </source>
</evidence>
<dbReference type="AlphaFoldDB" id="A0A7G1G1M6"/>
<dbReference type="GO" id="GO:0016036">
    <property type="term" value="P:cellular response to phosphate starvation"/>
    <property type="evidence" value="ECO:0007669"/>
    <property type="project" value="TreeGrafter"/>
</dbReference>
<evidence type="ECO:0000259" key="12">
    <source>
        <dbReference type="PROSITE" id="PS50109"/>
    </source>
</evidence>
<keyword evidence="8 13" id="KW-0418">Kinase</keyword>
<reference evidence="13 14" key="1">
    <citation type="submission" date="2018-06" db="EMBL/GenBank/DDBJ databases">
        <title>Genome sequencing of Oceanotoga sp. sy52.</title>
        <authorList>
            <person name="Mori K."/>
        </authorList>
    </citation>
    <scope>NUCLEOTIDE SEQUENCE [LARGE SCALE GENOMIC DNA]</scope>
    <source>
        <strain evidence="14">sy52</strain>
    </source>
</reference>
<dbReference type="InParanoid" id="A0A7G1G1M6"/>
<dbReference type="CDD" id="cd00082">
    <property type="entry name" value="HisKA"/>
    <property type="match status" value="1"/>
</dbReference>
<keyword evidence="9 11" id="KW-1133">Transmembrane helix</keyword>
<dbReference type="PANTHER" id="PTHR45453">
    <property type="entry name" value="PHOSPHATE REGULON SENSOR PROTEIN PHOR"/>
    <property type="match status" value="1"/>
</dbReference>
<evidence type="ECO:0000256" key="5">
    <source>
        <dbReference type="ARBA" id="ARBA00022553"/>
    </source>
</evidence>
<feature type="transmembrane region" description="Helical" evidence="11">
    <location>
        <begin position="15"/>
        <end position="33"/>
    </location>
</feature>
<dbReference type="PANTHER" id="PTHR45453:SF2">
    <property type="entry name" value="HISTIDINE KINASE"/>
    <property type="match status" value="1"/>
</dbReference>
<keyword evidence="5" id="KW-0597">Phosphoprotein</keyword>
<keyword evidence="14" id="KW-1185">Reference proteome</keyword>
<evidence type="ECO:0000256" key="9">
    <source>
        <dbReference type="ARBA" id="ARBA00022989"/>
    </source>
</evidence>
<dbReference type="InterPro" id="IPR050351">
    <property type="entry name" value="BphY/WalK/GraS-like"/>
</dbReference>
<evidence type="ECO:0000256" key="11">
    <source>
        <dbReference type="SAM" id="Phobius"/>
    </source>
</evidence>
<sequence>MKLKIISNYFLDRKYFIILYYFSTILISIYFSAETKKIDIVYPLIMSSYILVIFFLIDFIRYYIFNLHMLRTSKNRYYKIKSYTKEQKNILDTIELVNISAFGEISKIKTENEQKNFFISQWIHNLKTPVSVIDLILQENEEYEFINEIKEENERIKNLLNHLLNIMRLNEFTRDFDPQKYNFYDEIIDIVKEKSAQFIHNEVYPEINGNNKINIIVDKKWNRFLIEQVINNAIKYSDKNKKSKKVIFRLKEKEDIILEIEDNGIGIPEYDINRVFEPFFTGENGKDFLNSSGIGLYTCKLISEKIGAKINIESKLGKGTKIIISYKKEVGFKNEKD</sequence>
<feature type="transmembrane region" description="Helical" evidence="11">
    <location>
        <begin position="45"/>
        <end position="64"/>
    </location>
</feature>
<dbReference type="SUPFAM" id="SSF55874">
    <property type="entry name" value="ATPase domain of HSP90 chaperone/DNA topoisomerase II/histidine kinase"/>
    <property type="match status" value="1"/>
</dbReference>
<dbReference type="Proteomes" id="UP000516361">
    <property type="component" value="Chromosome"/>
</dbReference>
<evidence type="ECO:0000313" key="13">
    <source>
        <dbReference type="EMBL" id="BBE30110.1"/>
    </source>
</evidence>
<evidence type="ECO:0000256" key="6">
    <source>
        <dbReference type="ARBA" id="ARBA00022679"/>
    </source>
</evidence>
<feature type="domain" description="Histidine kinase" evidence="12">
    <location>
        <begin position="121"/>
        <end position="330"/>
    </location>
</feature>
<dbReference type="EMBL" id="AP018712">
    <property type="protein sequence ID" value="BBE30110.1"/>
    <property type="molecule type" value="Genomic_DNA"/>
</dbReference>
<dbReference type="Pfam" id="PF02518">
    <property type="entry name" value="HATPase_c"/>
    <property type="match status" value="1"/>
</dbReference>
<keyword evidence="6" id="KW-0808">Transferase</keyword>
<proteinExistence type="predicted"/>
<dbReference type="InterPro" id="IPR005467">
    <property type="entry name" value="His_kinase_dom"/>
</dbReference>
<dbReference type="SMART" id="SM00388">
    <property type="entry name" value="HisKA"/>
    <property type="match status" value="1"/>
</dbReference>
<evidence type="ECO:0000313" key="14">
    <source>
        <dbReference type="Proteomes" id="UP000516361"/>
    </source>
</evidence>
<dbReference type="InterPro" id="IPR036890">
    <property type="entry name" value="HATPase_C_sf"/>
</dbReference>
<dbReference type="PRINTS" id="PR00344">
    <property type="entry name" value="BCTRLSENSOR"/>
</dbReference>
<organism evidence="13 14">
    <name type="scientific">Tepiditoga spiralis</name>
    <dbReference type="NCBI Taxonomy" id="2108365"/>
    <lineage>
        <taxon>Bacteria</taxon>
        <taxon>Thermotogati</taxon>
        <taxon>Thermotogota</taxon>
        <taxon>Thermotogae</taxon>
        <taxon>Petrotogales</taxon>
        <taxon>Petrotogaceae</taxon>
        <taxon>Tepiditoga</taxon>
    </lineage>
</organism>
<dbReference type="SMART" id="SM00387">
    <property type="entry name" value="HATPase_c"/>
    <property type="match status" value="1"/>
</dbReference>
<dbReference type="RefSeq" id="WP_190615242.1">
    <property type="nucleotide sequence ID" value="NZ_AP018712.1"/>
</dbReference>
<evidence type="ECO:0000256" key="10">
    <source>
        <dbReference type="ARBA" id="ARBA00023136"/>
    </source>
</evidence>
<dbReference type="PROSITE" id="PS50109">
    <property type="entry name" value="HIS_KIN"/>
    <property type="match status" value="1"/>
</dbReference>
<evidence type="ECO:0000256" key="3">
    <source>
        <dbReference type="ARBA" id="ARBA00012438"/>
    </source>
</evidence>
<dbReference type="InterPro" id="IPR003661">
    <property type="entry name" value="HisK_dim/P_dom"/>
</dbReference>
<dbReference type="SUPFAM" id="SSF47384">
    <property type="entry name" value="Homodimeric domain of signal transducing histidine kinase"/>
    <property type="match status" value="1"/>
</dbReference>
<dbReference type="EC" id="2.7.13.3" evidence="3"/>